<protein>
    <submittedName>
        <fullName evidence="4">Leucine-rich repeat protein</fullName>
    </submittedName>
</protein>
<feature type="region of interest" description="Disordered" evidence="3">
    <location>
        <begin position="560"/>
        <end position="617"/>
    </location>
</feature>
<feature type="compositionally biased region" description="Basic and acidic residues" evidence="3">
    <location>
        <begin position="75"/>
        <end position="88"/>
    </location>
</feature>
<keyword evidence="1" id="KW-0433">Leucine-rich repeat</keyword>
<keyword evidence="2" id="KW-0677">Repeat</keyword>
<proteinExistence type="predicted"/>
<feature type="compositionally biased region" description="Basic and acidic residues" evidence="3">
    <location>
        <begin position="734"/>
        <end position="746"/>
    </location>
</feature>
<feature type="region of interest" description="Disordered" evidence="3">
    <location>
        <begin position="1060"/>
        <end position="1080"/>
    </location>
</feature>
<feature type="compositionally biased region" description="Basic and acidic residues" evidence="3">
    <location>
        <begin position="375"/>
        <end position="406"/>
    </location>
</feature>
<reference evidence="5" key="1">
    <citation type="journal article" date="2018" name="Proc. Natl. Acad. Sci. U.S.A.">
        <title>Linking secondary metabolites to gene clusters through genome sequencing of six diverse Aspergillus species.</title>
        <authorList>
            <person name="Kaerboelling I."/>
            <person name="Vesth T.C."/>
            <person name="Frisvad J.C."/>
            <person name="Nybo J.L."/>
            <person name="Theobald S."/>
            <person name="Kuo A."/>
            <person name="Bowyer P."/>
            <person name="Matsuda Y."/>
            <person name="Mondo S."/>
            <person name="Lyhne E.K."/>
            <person name="Kogle M.E."/>
            <person name="Clum A."/>
            <person name="Lipzen A."/>
            <person name="Salamov A."/>
            <person name="Ngan C.Y."/>
            <person name="Daum C."/>
            <person name="Chiniquy J."/>
            <person name="Barry K."/>
            <person name="LaButti K."/>
            <person name="Haridas S."/>
            <person name="Simmons B.A."/>
            <person name="Magnuson J.K."/>
            <person name="Mortensen U.H."/>
            <person name="Larsen T.O."/>
            <person name="Grigoriev I.V."/>
            <person name="Baker S.E."/>
            <person name="Andersen M.R."/>
        </authorList>
    </citation>
    <scope>NUCLEOTIDE SEQUENCE [LARGE SCALE GENOMIC DNA]</scope>
    <source>
        <strain evidence="5">IBT 16806</strain>
    </source>
</reference>
<evidence type="ECO:0000256" key="3">
    <source>
        <dbReference type="SAM" id="MobiDB-lite"/>
    </source>
</evidence>
<feature type="region of interest" description="Disordered" evidence="3">
    <location>
        <begin position="653"/>
        <end position="706"/>
    </location>
</feature>
<feature type="compositionally biased region" description="Basic and acidic residues" evidence="3">
    <location>
        <begin position="32"/>
        <end position="45"/>
    </location>
</feature>
<name>A0A2I1CCG2_ASPN1</name>
<feature type="region of interest" description="Disordered" evidence="3">
    <location>
        <begin position="293"/>
        <end position="324"/>
    </location>
</feature>
<dbReference type="InterPro" id="IPR003591">
    <property type="entry name" value="Leu-rich_rpt_typical-subtyp"/>
</dbReference>
<dbReference type="PANTHER" id="PTHR47566">
    <property type="match status" value="1"/>
</dbReference>
<dbReference type="InterPro" id="IPR025875">
    <property type="entry name" value="Leu-rich_rpt_4"/>
</dbReference>
<organism evidence="4 5">
    <name type="scientific">Aspergillus novofumigatus (strain IBT 16806)</name>
    <dbReference type="NCBI Taxonomy" id="1392255"/>
    <lineage>
        <taxon>Eukaryota</taxon>
        <taxon>Fungi</taxon>
        <taxon>Dikarya</taxon>
        <taxon>Ascomycota</taxon>
        <taxon>Pezizomycotina</taxon>
        <taxon>Eurotiomycetes</taxon>
        <taxon>Eurotiomycetidae</taxon>
        <taxon>Eurotiales</taxon>
        <taxon>Aspergillaceae</taxon>
        <taxon>Aspergillus</taxon>
        <taxon>Aspergillus subgen. Fumigati</taxon>
    </lineage>
</organism>
<evidence type="ECO:0000313" key="4">
    <source>
        <dbReference type="EMBL" id="PKX95305.1"/>
    </source>
</evidence>
<dbReference type="SMART" id="SM00369">
    <property type="entry name" value="LRR_TYP"/>
    <property type="match status" value="7"/>
</dbReference>
<dbReference type="GeneID" id="36536201"/>
<feature type="compositionally biased region" description="Basic and acidic residues" evidence="3">
    <location>
        <begin position="936"/>
        <end position="949"/>
    </location>
</feature>
<feature type="compositionally biased region" description="Low complexity" evidence="3">
    <location>
        <begin position="480"/>
        <end position="493"/>
    </location>
</feature>
<dbReference type="STRING" id="1392255.A0A2I1CCG2"/>
<dbReference type="InterPro" id="IPR001611">
    <property type="entry name" value="Leu-rich_rpt"/>
</dbReference>
<feature type="region of interest" description="Disordered" evidence="3">
    <location>
        <begin position="821"/>
        <end position="949"/>
    </location>
</feature>
<dbReference type="GO" id="GO:1902412">
    <property type="term" value="P:regulation of mitotic cytokinesis"/>
    <property type="evidence" value="ECO:0007669"/>
    <property type="project" value="TreeGrafter"/>
</dbReference>
<dbReference type="EMBL" id="MSZS01000003">
    <property type="protein sequence ID" value="PKX95305.1"/>
    <property type="molecule type" value="Genomic_DNA"/>
</dbReference>
<sequence length="1669" mass="185055">MDARSPLRSVSNVSNQSGQQDTVQVRPKKPKAKDTTPEWRKRLVHGELPSGEQRDLFAPIGLESVFKPPTPGSDTKQKDAFAKMKPADDMWDFTNNSSARKHTRKPSKLSIETSGANSEDSLDQDSGQSEGAATVQRDNLEPIGSPTPSSNGTLEIKKAPDKDAHHFNKSGHGASRNENQIRTASGLEDLRNEGITPIVFSRVNTVEGQATSEVIKSALKQVTNKLERLSVGARERPDSRASDSVLLHQPSELLDSLPEDDLLDTTSHSLPQDLSTGTLDYRGRGAFANLRGEQNLTDGLFPQRRTPTLPRPSSAYARAPSGDGNLIAMPSSGSPLKLFGNHDTFTNNRLLRRMSQFEETFGDLSEEDEPVSPSEEARRKGESRSFLHVRQETPGDRSTRRQERPRSRNMMKPRISRFGDGELDHFDFSDTSPYEPKFLNNDVEESNFHPSSRRKPSGRRQHPRHSAFGNHNRDSEIHRPSSSRAPRMRPQPSVDQMDNPDDWENQWTRDTPAKDPNPKRRRTILSLDISGGEVYGATEGNGQPTDNLSLLQRSLIQHGMDHGNEDSLLPQESTPRPRTPTPSQTRSSLRKRSSSNRDGDLNARIGAMSPQEAKIPMVRVTGVNEQIRKGSITTQDFLNEATKIMDIIRAKGKPAGGLSSVEESDSEGDDAETYEDESTREEFSRPPSREGVDIRKLREPKEPNPRILSHLKRFQEHDDPEFGVNSSVMSLHLEKGDSKGGENLEHPKRKHPSNPNEERNTDVDPPLTMDTHVSSKSLSSRSIPTASSFSSHAKGVLSSDIVSRLIPEQVNGFTYDRSKHQWVKEKHEQSQEKPKGDDSEEDPFKDIPDLSVDELQEMMRVHSLSSPDKTKSLPSQRGENLASSVGTRISDSKSGSGSKPAVVEAPASGSTLRSKLTRFTSSAPNTATGATSWGTDEQKDTETSSEVEHEIQLHEGRLSKPPRHDRDIHHQARVVTISFSSPLVSHIVYNDGSQTGSVRHAANTIEQGAGTTAQGPYGRPGPSRPSQLIANRGPPGGHTFLQHFLSKTEDKSEFADNDLSILRGDSGDIESTPDKDHPETSMMYLTQTGSDTTYSFHLSPLPDFTADGIDQPLHLELSYVAQRTRSTSLRQVHGTFALATEDLVKHLTEAEPFEPYWDHVRRLVLRDKGLITLHKLNEFCPRLEDLDVSDNEIGQLGGVPRSLRTLRIPRNCLSNLTAWGHLVNLQYLDVSNNELDSLNGFGSLIHLRELKADRNNIRNIDGILDLNGLLTLKLSNNSLAAIDFGTGELTRLQELDLGHNRLVSVRHLDSLPSLSKLDLSSNQLKQIDVSAPLRMLRSLKLASNQLETLDVSMFPSLNLLYIDQNFLSTVFGLERCRALEILSVREQKSSSQKNAYLDIDLGKLKDIRKVFLSSNKLSARTLSPSAPLLGLQLLDAASCNLQTLPADFSSNFPNLKVLNLNFNSLSSITELVGLNCLSRLVIAGNSIVRMRKLCQVLSRIGRTKQGQGCSLHKVDLRGNPLTLRFYPPALTGNGKGADKRRIRAIPEERKKTKGGLDLTSALADVGPRETDIRPTLWETPAETELDIDDPYTLPTADAQADQKYLSHLDDATRLRRRIFELMLYAGTGGSIKLLDGLEFRPVLTEGSDMDHAWSKLEQLGVLKKKAITQ</sequence>
<dbReference type="GO" id="GO:0031028">
    <property type="term" value="P:septation initiation signaling"/>
    <property type="evidence" value="ECO:0007669"/>
    <property type="project" value="TreeGrafter"/>
</dbReference>
<dbReference type="VEuPathDB" id="FungiDB:P174DRAFT_449754"/>
<feature type="region of interest" description="Disordered" evidence="3">
    <location>
        <begin position="1"/>
        <end position="179"/>
    </location>
</feature>
<dbReference type="RefSeq" id="XP_024683900.1">
    <property type="nucleotide sequence ID" value="XM_024828875.1"/>
</dbReference>
<evidence type="ECO:0000256" key="2">
    <source>
        <dbReference type="ARBA" id="ARBA00022737"/>
    </source>
</evidence>
<dbReference type="Pfam" id="PF13855">
    <property type="entry name" value="LRR_8"/>
    <property type="match status" value="1"/>
</dbReference>
<keyword evidence="5" id="KW-1185">Reference proteome</keyword>
<feature type="compositionally biased region" description="Polar residues" evidence="3">
    <location>
        <begin position="863"/>
        <end position="897"/>
    </location>
</feature>
<feature type="compositionally biased region" description="Basic and acidic residues" evidence="3">
    <location>
        <begin position="680"/>
        <end position="704"/>
    </location>
</feature>
<feature type="compositionally biased region" description="Low complexity" evidence="3">
    <location>
        <begin position="573"/>
        <end position="587"/>
    </location>
</feature>
<comment type="caution">
    <text evidence="4">The sequence shown here is derived from an EMBL/GenBank/DDBJ whole genome shotgun (WGS) entry which is preliminary data.</text>
</comment>
<evidence type="ECO:0000313" key="5">
    <source>
        <dbReference type="Proteomes" id="UP000234474"/>
    </source>
</evidence>
<gene>
    <name evidence="4" type="ORF">P174DRAFT_449754</name>
</gene>
<feature type="compositionally biased region" description="Low complexity" evidence="3">
    <location>
        <begin position="9"/>
        <end position="20"/>
    </location>
</feature>
<dbReference type="InterPro" id="IPR032675">
    <property type="entry name" value="LRR_dom_sf"/>
</dbReference>
<feature type="compositionally biased region" description="Acidic residues" evidence="3">
    <location>
        <begin position="361"/>
        <end position="370"/>
    </location>
</feature>
<dbReference type="PROSITE" id="PS51450">
    <property type="entry name" value="LRR"/>
    <property type="match status" value="5"/>
</dbReference>
<feature type="region of interest" description="Disordered" evidence="3">
    <location>
        <begin position="361"/>
        <end position="521"/>
    </location>
</feature>
<dbReference type="Proteomes" id="UP000234474">
    <property type="component" value="Unassembled WGS sequence"/>
</dbReference>
<dbReference type="Pfam" id="PF12799">
    <property type="entry name" value="LRR_4"/>
    <property type="match status" value="1"/>
</dbReference>
<feature type="region of interest" description="Disordered" evidence="3">
    <location>
        <begin position="1009"/>
        <end position="1037"/>
    </location>
</feature>
<dbReference type="OrthoDB" id="7451790at2759"/>
<dbReference type="GO" id="GO:0035591">
    <property type="term" value="F:signaling adaptor activity"/>
    <property type="evidence" value="ECO:0007669"/>
    <property type="project" value="TreeGrafter"/>
</dbReference>
<dbReference type="OMA" id="ATSWGTD"/>
<feature type="compositionally biased region" description="Polar residues" evidence="3">
    <location>
        <begin position="771"/>
        <end position="791"/>
    </location>
</feature>
<feature type="compositionally biased region" description="Polar residues" evidence="3">
    <location>
        <begin position="110"/>
        <end position="131"/>
    </location>
</feature>
<feature type="compositionally biased region" description="Basic and acidic residues" evidence="3">
    <location>
        <begin position="155"/>
        <end position="166"/>
    </location>
</feature>
<feature type="compositionally biased region" description="Basic residues" evidence="3">
    <location>
        <begin position="451"/>
        <end position="465"/>
    </location>
</feature>
<feature type="compositionally biased region" description="Polar residues" evidence="3">
    <location>
        <begin position="265"/>
        <end position="277"/>
    </location>
</feature>
<feature type="compositionally biased region" description="Polar residues" evidence="3">
    <location>
        <begin position="908"/>
        <end position="935"/>
    </location>
</feature>
<feature type="compositionally biased region" description="Low complexity" evidence="3">
    <location>
        <begin position="1015"/>
        <end position="1026"/>
    </location>
</feature>
<dbReference type="SMART" id="SM00365">
    <property type="entry name" value="LRR_SD22"/>
    <property type="match status" value="4"/>
</dbReference>
<dbReference type="GO" id="GO:0061499">
    <property type="term" value="C:outer plaque of mitotic spindle pole body"/>
    <property type="evidence" value="ECO:0007669"/>
    <property type="project" value="TreeGrafter"/>
</dbReference>
<accession>A0A2I1CCG2</accession>
<dbReference type="PANTHER" id="PTHR47566:SF1">
    <property type="entry name" value="PROTEIN NUD1"/>
    <property type="match status" value="1"/>
</dbReference>
<feature type="compositionally biased region" description="Basic and acidic residues" evidence="3">
    <location>
        <begin position="417"/>
        <end position="428"/>
    </location>
</feature>
<feature type="compositionally biased region" description="Acidic residues" evidence="3">
    <location>
        <begin position="662"/>
        <end position="679"/>
    </location>
</feature>
<feature type="compositionally biased region" description="Basic and acidic residues" evidence="3">
    <location>
        <begin position="821"/>
        <end position="848"/>
    </location>
</feature>
<dbReference type="SUPFAM" id="SSF52058">
    <property type="entry name" value="L domain-like"/>
    <property type="match status" value="2"/>
</dbReference>
<feature type="region of interest" description="Disordered" evidence="3">
    <location>
        <begin position="734"/>
        <end position="796"/>
    </location>
</feature>
<evidence type="ECO:0000256" key="1">
    <source>
        <dbReference type="ARBA" id="ARBA00022614"/>
    </source>
</evidence>
<dbReference type="InterPro" id="IPR052574">
    <property type="entry name" value="CDIRP"/>
</dbReference>
<dbReference type="PRINTS" id="PR00019">
    <property type="entry name" value="LEURICHRPT"/>
</dbReference>
<feature type="region of interest" description="Disordered" evidence="3">
    <location>
        <begin position="257"/>
        <end position="277"/>
    </location>
</feature>
<dbReference type="Gene3D" id="3.80.10.10">
    <property type="entry name" value="Ribonuclease Inhibitor"/>
    <property type="match status" value="2"/>
</dbReference>